<dbReference type="HOGENOM" id="CLU_3143355_0_0_1"/>
<gene>
    <name evidence="2" type="ORF">LEMA_uP070910.1</name>
</gene>
<feature type="region of interest" description="Disordered" evidence="1">
    <location>
        <begin position="1"/>
        <end position="49"/>
    </location>
</feature>
<evidence type="ECO:0000313" key="2">
    <source>
        <dbReference type="EMBL" id="CBX91583.1"/>
    </source>
</evidence>
<dbReference type="AlphaFoldDB" id="E4ZJF2"/>
<evidence type="ECO:0000256" key="1">
    <source>
        <dbReference type="SAM" id="MobiDB-lite"/>
    </source>
</evidence>
<dbReference type="EMBL" id="FP929072">
    <property type="protein sequence ID" value="CBX91583.1"/>
    <property type="molecule type" value="Genomic_DNA"/>
</dbReference>
<proteinExistence type="predicted"/>
<reference evidence="3" key="1">
    <citation type="journal article" date="2011" name="Nat. Commun.">
        <title>Effector diversification within compartments of the Leptosphaeria maculans genome affected by Repeat-Induced Point mutations.</title>
        <authorList>
            <person name="Rouxel T."/>
            <person name="Grandaubert J."/>
            <person name="Hane J.K."/>
            <person name="Hoede C."/>
            <person name="van de Wouw A.P."/>
            <person name="Couloux A."/>
            <person name="Dominguez V."/>
            <person name="Anthouard V."/>
            <person name="Bally P."/>
            <person name="Bourras S."/>
            <person name="Cozijnsen A.J."/>
            <person name="Ciuffetti L.M."/>
            <person name="Degrave A."/>
            <person name="Dilmaghani A."/>
            <person name="Duret L."/>
            <person name="Fudal I."/>
            <person name="Goodwin S.B."/>
            <person name="Gout L."/>
            <person name="Glaser N."/>
            <person name="Linglin J."/>
            <person name="Kema G.H.J."/>
            <person name="Lapalu N."/>
            <person name="Lawrence C.B."/>
            <person name="May K."/>
            <person name="Meyer M."/>
            <person name="Ollivier B."/>
            <person name="Poulain J."/>
            <person name="Schoch C.L."/>
            <person name="Simon A."/>
            <person name="Spatafora J.W."/>
            <person name="Stachowiak A."/>
            <person name="Turgeon B.G."/>
            <person name="Tyler B.M."/>
            <person name="Vincent D."/>
            <person name="Weissenbach J."/>
            <person name="Amselem J."/>
            <person name="Quesneville H."/>
            <person name="Oliver R.P."/>
            <person name="Wincker P."/>
            <person name="Balesdent M.-H."/>
            <person name="Howlett B.J."/>
        </authorList>
    </citation>
    <scope>NUCLEOTIDE SEQUENCE [LARGE SCALE GENOMIC DNA]</scope>
    <source>
        <strain evidence="3">JN3 / isolate v23.1.3 / race Av1-4-5-6-7-8</strain>
    </source>
</reference>
<accession>E4ZJF2</accession>
<name>E4ZJF2_LEPMJ</name>
<evidence type="ECO:0000313" key="3">
    <source>
        <dbReference type="Proteomes" id="UP000002668"/>
    </source>
</evidence>
<dbReference type="Proteomes" id="UP000002668">
    <property type="component" value="Genome"/>
</dbReference>
<keyword evidence="3" id="KW-1185">Reference proteome</keyword>
<sequence length="49" mass="5848">MFDSGEEATRRRAVKPQPHARRRYATPRHAYGTVRHRRRTCRPTGRTSR</sequence>
<protein>
    <submittedName>
        <fullName evidence="2">Predicted protein</fullName>
    </submittedName>
</protein>
<organism evidence="3">
    <name type="scientific">Leptosphaeria maculans (strain JN3 / isolate v23.1.3 / race Av1-4-5-6-7-8)</name>
    <name type="common">Blackleg fungus</name>
    <name type="synonym">Phoma lingam</name>
    <dbReference type="NCBI Taxonomy" id="985895"/>
    <lineage>
        <taxon>Eukaryota</taxon>
        <taxon>Fungi</taxon>
        <taxon>Dikarya</taxon>
        <taxon>Ascomycota</taxon>
        <taxon>Pezizomycotina</taxon>
        <taxon>Dothideomycetes</taxon>
        <taxon>Pleosporomycetidae</taxon>
        <taxon>Pleosporales</taxon>
        <taxon>Pleosporineae</taxon>
        <taxon>Leptosphaeriaceae</taxon>
        <taxon>Plenodomus</taxon>
        <taxon>Plenodomus lingam/Leptosphaeria maculans species complex</taxon>
    </lineage>
</organism>
<feature type="compositionally biased region" description="Basic residues" evidence="1">
    <location>
        <begin position="11"/>
        <end position="26"/>
    </location>
</feature>
<dbReference type="InParanoid" id="E4ZJF2"/>
<dbReference type="VEuPathDB" id="FungiDB:LEMA_uP070910.1"/>